<organism evidence="1 2">
    <name type="scientific">Nocardia panacis</name>
    <dbReference type="NCBI Taxonomy" id="2340916"/>
    <lineage>
        <taxon>Bacteria</taxon>
        <taxon>Bacillati</taxon>
        <taxon>Actinomycetota</taxon>
        <taxon>Actinomycetes</taxon>
        <taxon>Mycobacteriales</taxon>
        <taxon>Nocardiaceae</taxon>
        <taxon>Nocardia</taxon>
    </lineage>
</organism>
<gene>
    <name evidence="1" type="ORF">D5S18_10005</name>
</gene>
<reference evidence="1 2" key="1">
    <citation type="submission" date="2018-09" db="EMBL/GenBank/DDBJ databases">
        <title>YIM PH21274 draft genome.</title>
        <authorList>
            <person name="Miao C."/>
        </authorList>
    </citation>
    <scope>NUCLEOTIDE SEQUENCE [LARGE SCALE GENOMIC DNA]</scope>
    <source>
        <strain evidence="1 2">YIM PH 21724</strain>
    </source>
</reference>
<evidence type="ECO:0000313" key="1">
    <source>
        <dbReference type="EMBL" id="RJO76608.1"/>
    </source>
</evidence>
<dbReference type="EMBL" id="QZFU01000016">
    <property type="protein sequence ID" value="RJO76608.1"/>
    <property type="molecule type" value="Genomic_DNA"/>
</dbReference>
<proteinExistence type="predicted"/>
<protein>
    <submittedName>
        <fullName evidence="1">Uncharacterized protein</fullName>
    </submittedName>
</protein>
<name>A0A3A4KM23_9NOCA</name>
<sequence>MTHPISDVRVDMLERRMDTVESNLSLTSGVGLDALSKASAAKHAHEHSIELITALQKDLELQGGTRHTVVPPADNETLGKHTDILNEHTGRLDDHTRMFESLTSTVDDLAARLEKAESALTLEALLRKHFNNPAKN</sequence>
<comment type="caution">
    <text evidence="1">The sequence shown here is derived from an EMBL/GenBank/DDBJ whole genome shotgun (WGS) entry which is preliminary data.</text>
</comment>
<keyword evidence="2" id="KW-1185">Reference proteome</keyword>
<dbReference type="Proteomes" id="UP000266677">
    <property type="component" value="Unassembled WGS sequence"/>
</dbReference>
<evidence type="ECO:0000313" key="2">
    <source>
        <dbReference type="Proteomes" id="UP000266677"/>
    </source>
</evidence>
<dbReference type="AlphaFoldDB" id="A0A3A4KM23"/>
<accession>A0A3A4KM23</accession>